<evidence type="ECO:0000313" key="3">
    <source>
        <dbReference type="Proteomes" id="UP000709295"/>
    </source>
</evidence>
<dbReference type="AlphaFoldDB" id="A0A8J5MCS3"/>
<feature type="domain" description="DUF6570" evidence="1">
    <location>
        <begin position="1"/>
        <end position="113"/>
    </location>
</feature>
<dbReference type="Pfam" id="PF20209">
    <property type="entry name" value="DUF6570"/>
    <property type="match status" value="1"/>
</dbReference>
<dbReference type="InterPro" id="IPR046700">
    <property type="entry name" value="DUF6570"/>
</dbReference>
<reference evidence="2" key="1">
    <citation type="submission" date="2021-01" db="EMBL/GenBank/DDBJ databases">
        <title>Phytophthora aleatoria, a newly-described species from Pinus radiata is distinct from Phytophthora cactorum isolates based on comparative genomics.</title>
        <authorList>
            <person name="Mcdougal R."/>
            <person name="Panda P."/>
            <person name="Williams N."/>
            <person name="Studholme D.J."/>
        </authorList>
    </citation>
    <scope>NUCLEOTIDE SEQUENCE</scope>
    <source>
        <strain evidence="2">NZFS 4037</strain>
    </source>
</reference>
<comment type="caution">
    <text evidence="2">The sequence shown here is derived from an EMBL/GenBank/DDBJ whole genome shotgun (WGS) entry which is preliminary data.</text>
</comment>
<evidence type="ECO:0000259" key="1">
    <source>
        <dbReference type="Pfam" id="PF20209"/>
    </source>
</evidence>
<feature type="non-terminal residue" evidence="2">
    <location>
        <position position="114"/>
    </location>
</feature>
<proteinExistence type="predicted"/>
<protein>
    <recommendedName>
        <fullName evidence="1">DUF6570 domain-containing protein</fullName>
    </recommendedName>
</protein>
<organism evidence="2 3">
    <name type="scientific">Phytophthora aleatoria</name>
    <dbReference type="NCBI Taxonomy" id="2496075"/>
    <lineage>
        <taxon>Eukaryota</taxon>
        <taxon>Sar</taxon>
        <taxon>Stramenopiles</taxon>
        <taxon>Oomycota</taxon>
        <taxon>Peronosporomycetes</taxon>
        <taxon>Peronosporales</taxon>
        <taxon>Peronosporaceae</taxon>
        <taxon>Phytophthora</taxon>
    </lineage>
</organism>
<dbReference type="EMBL" id="JAENGY010001802">
    <property type="protein sequence ID" value="KAG6946839.1"/>
    <property type="molecule type" value="Genomic_DNA"/>
</dbReference>
<gene>
    <name evidence="2" type="ORF">JG688_00015818</name>
</gene>
<sequence length="114" mass="12634">MPKFEVANGFCIGALPSNLCGMTSPERFLTQPVSVVAFTRVMRGGKHRCISSHCMAFDATPCPPACLLPRSLNSDSTYRVVLAGEMTELQKAKICKMHRIRHDVVKQALTFYKS</sequence>
<name>A0A8J5MCS3_9STRA</name>
<evidence type="ECO:0000313" key="2">
    <source>
        <dbReference type="EMBL" id="KAG6946839.1"/>
    </source>
</evidence>
<dbReference type="Proteomes" id="UP000709295">
    <property type="component" value="Unassembled WGS sequence"/>
</dbReference>
<accession>A0A8J5MCS3</accession>
<keyword evidence="3" id="KW-1185">Reference proteome</keyword>